<keyword evidence="8" id="KW-1185">Reference proteome</keyword>
<evidence type="ECO:0008006" key="9">
    <source>
        <dbReference type="Google" id="ProtNLM"/>
    </source>
</evidence>
<dbReference type="AlphaFoldDB" id="A0A1C0YK38"/>
<comment type="caution">
    <text evidence="7">The sequence shown here is derived from an EMBL/GenBank/DDBJ whole genome shotgun (WGS) entry which is preliminary data.</text>
</comment>
<evidence type="ECO:0000256" key="4">
    <source>
        <dbReference type="ARBA" id="ARBA00022989"/>
    </source>
</evidence>
<evidence type="ECO:0000313" key="7">
    <source>
        <dbReference type="EMBL" id="OCS87542.1"/>
    </source>
</evidence>
<name>A0A1C0YK38_9BACL</name>
<proteinExistence type="predicted"/>
<dbReference type="OrthoDB" id="9811701at2"/>
<feature type="transmembrane region" description="Helical" evidence="6">
    <location>
        <begin position="6"/>
        <end position="23"/>
    </location>
</feature>
<evidence type="ECO:0000256" key="6">
    <source>
        <dbReference type="SAM" id="Phobius"/>
    </source>
</evidence>
<reference evidence="7 8" key="1">
    <citation type="submission" date="2016-07" db="EMBL/GenBank/DDBJ databases">
        <title>Caryophanon tenue genome sequencing.</title>
        <authorList>
            <person name="Verma A."/>
            <person name="Pal Y."/>
            <person name="Krishnamurthi S."/>
        </authorList>
    </citation>
    <scope>NUCLEOTIDE SEQUENCE [LARGE SCALE GENOMIC DNA]</scope>
    <source>
        <strain evidence="7 8">DSM 14152</strain>
    </source>
</reference>
<keyword evidence="2" id="KW-1003">Cell membrane</keyword>
<evidence type="ECO:0000313" key="8">
    <source>
        <dbReference type="Proteomes" id="UP000093199"/>
    </source>
</evidence>
<organism evidence="7 8">
    <name type="scientific">Caryophanon tenue</name>
    <dbReference type="NCBI Taxonomy" id="33978"/>
    <lineage>
        <taxon>Bacteria</taxon>
        <taxon>Bacillati</taxon>
        <taxon>Bacillota</taxon>
        <taxon>Bacilli</taxon>
        <taxon>Bacillales</taxon>
        <taxon>Caryophanaceae</taxon>
        <taxon>Caryophanon</taxon>
    </lineage>
</organism>
<evidence type="ECO:0000256" key="5">
    <source>
        <dbReference type="ARBA" id="ARBA00023136"/>
    </source>
</evidence>
<dbReference type="PANTHER" id="PTHR30249">
    <property type="entry name" value="PUTATIVE SEROTONIN TRANSPORTER"/>
    <property type="match status" value="1"/>
</dbReference>
<comment type="subcellular location">
    <subcellularLocation>
        <location evidence="1">Cell membrane</location>
        <topology evidence="1">Multi-pass membrane protein</topology>
    </subcellularLocation>
</comment>
<dbReference type="STRING" id="33978.A6M13_09555"/>
<keyword evidence="4 6" id="KW-1133">Transmembrane helix</keyword>
<feature type="transmembrane region" description="Helical" evidence="6">
    <location>
        <begin position="90"/>
        <end position="110"/>
    </location>
</feature>
<protein>
    <recommendedName>
        <fullName evidence="9">CidB/LrgB family autolysis modulator</fullName>
    </recommendedName>
</protein>
<feature type="transmembrane region" description="Helical" evidence="6">
    <location>
        <begin position="30"/>
        <end position="55"/>
    </location>
</feature>
<dbReference type="RefSeq" id="WP_066543144.1">
    <property type="nucleotide sequence ID" value="NZ_MASJ01000003.1"/>
</dbReference>
<dbReference type="Proteomes" id="UP000093199">
    <property type="component" value="Unassembled WGS sequence"/>
</dbReference>
<feature type="transmembrane region" description="Helical" evidence="6">
    <location>
        <begin position="61"/>
        <end position="78"/>
    </location>
</feature>
<keyword evidence="3 6" id="KW-0812">Transmembrane</keyword>
<dbReference type="EMBL" id="MASJ01000003">
    <property type="protein sequence ID" value="OCS87542.1"/>
    <property type="molecule type" value="Genomic_DNA"/>
</dbReference>
<dbReference type="InterPro" id="IPR007300">
    <property type="entry name" value="CidB/LrgB"/>
</dbReference>
<feature type="transmembrane region" description="Helical" evidence="6">
    <location>
        <begin position="206"/>
        <end position="226"/>
    </location>
</feature>
<accession>A0A1C0YK38</accession>
<evidence type="ECO:0000256" key="2">
    <source>
        <dbReference type="ARBA" id="ARBA00022475"/>
    </source>
</evidence>
<keyword evidence="5 6" id="KW-0472">Membrane</keyword>
<dbReference type="PANTHER" id="PTHR30249:SF17">
    <property type="entry name" value="HOLIN-LIKE PROTEIN CIDB"/>
    <property type="match status" value="1"/>
</dbReference>
<dbReference type="GO" id="GO:0005886">
    <property type="term" value="C:plasma membrane"/>
    <property type="evidence" value="ECO:0007669"/>
    <property type="project" value="UniProtKB-SubCell"/>
</dbReference>
<evidence type="ECO:0000256" key="3">
    <source>
        <dbReference type="ARBA" id="ARBA00022692"/>
    </source>
</evidence>
<dbReference type="Pfam" id="PF04172">
    <property type="entry name" value="LrgB"/>
    <property type="match status" value="1"/>
</dbReference>
<feature type="transmembrane region" description="Helical" evidence="6">
    <location>
        <begin position="143"/>
        <end position="166"/>
    </location>
</feature>
<sequence length="227" mass="24067">MMLVAVISLVGTVLLFLAMMTLHKKYPTPFLLPVLTTTFIICILLVMFNIPYASYMEGADWISKLLGPAIVGLAFPLYNQRALIFRYKVTIISGLVVAMIAGLVSVFAFLKLGNASETYILTAIPKSITTPVAMEISGSLGGISPMTVVLVMVAGFTGAFSAPLIFKICRIDSAISRGLSVGAASHGVGISKLVDYGEQEVSIGSLSMGISAVIGAFLCPLFVNLFM</sequence>
<evidence type="ECO:0000256" key="1">
    <source>
        <dbReference type="ARBA" id="ARBA00004651"/>
    </source>
</evidence>
<gene>
    <name evidence="7" type="ORF">A6M13_09555</name>
</gene>